<dbReference type="GO" id="GO:0042073">
    <property type="term" value="P:intraciliary transport"/>
    <property type="evidence" value="ECO:0007669"/>
    <property type="project" value="TreeGrafter"/>
</dbReference>
<dbReference type="GO" id="GO:0005929">
    <property type="term" value="C:cilium"/>
    <property type="evidence" value="ECO:0007669"/>
    <property type="project" value="TreeGrafter"/>
</dbReference>
<feature type="domain" description="IFT52 central" evidence="3">
    <location>
        <begin position="268"/>
        <end position="351"/>
    </location>
</feature>
<dbReference type="InterPro" id="IPR039975">
    <property type="entry name" value="IFT52"/>
</dbReference>
<dbReference type="InterPro" id="IPR055460">
    <property type="entry name" value="IFT52_central"/>
</dbReference>
<dbReference type="Pfam" id="PF21178">
    <property type="entry name" value="Itf52_C"/>
    <property type="match status" value="1"/>
</dbReference>
<dbReference type="GO" id="GO:0060271">
    <property type="term" value="P:cilium assembly"/>
    <property type="evidence" value="ECO:0007669"/>
    <property type="project" value="TreeGrafter"/>
</dbReference>
<dbReference type="AlphaFoldDB" id="A0A915DDG6"/>
<evidence type="ECO:0000256" key="1">
    <source>
        <dbReference type="SAM" id="MobiDB-lite"/>
    </source>
</evidence>
<name>A0A915DDG6_9BILA</name>
<feature type="region of interest" description="Disordered" evidence="1">
    <location>
        <begin position="432"/>
        <end position="474"/>
    </location>
</feature>
<sequence length="474" mass="53562">MVQDLSQNGKAQNSTVLLFDQAKREEFTIYSGFRLLHKHVRNAWHVDVNNDELTDATFDNCRILSYPLLVLNFMWKSLMPCANLLNLAVVYCLQSRFRDPNSLLQVFRSKRSSHFNGIINRSIGAAAGVTVEQSDTGGFARNGRLEATSATLDDNNNNNNNQTALTFVYPYGATLNVNRNSVAVLSTGTVCYPISRPICAFHNVEGGGRVVVIGSTHMFSDDYFEKEQNSKIFDVIIKFLSEGIDLNPIDAADPELADAHPIPDHIQLSNQLKMCLQESEVEQTIFGDFTKLFDSSLCSIGLENWAETMRCYERLGLKHEPLTLVTPVFEVPQPPLQPAVFPPNFREIPPPQLELLTWMMLFPPTNRLNQLIDPVFTFLSGAESELDIFVREAGELLGISRMLALNEKNSKKILEHVLHQIVEYKKEGQDLDIPPPYIKDEDDSHQNNNMNIFAPTGNEDDHYFSDIDEYDDIQ</sequence>
<reference evidence="6" key="1">
    <citation type="submission" date="2022-11" db="UniProtKB">
        <authorList>
            <consortium name="WormBaseParasite"/>
        </authorList>
    </citation>
    <scope>IDENTIFICATION</scope>
</reference>
<dbReference type="PANTHER" id="PTHR12969">
    <property type="entry name" value="NGD5/OSM-6/IFT52"/>
    <property type="match status" value="1"/>
</dbReference>
<dbReference type="CDD" id="cd23683">
    <property type="entry name" value="IFT52_CTD"/>
    <property type="match status" value="1"/>
</dbReference>
<accession>A0A915DDG6</accession>
<dbReference type="GO" id="GO:0030992">
    <property type="term" value="C:intraciliary transport particle B"/>
    <property type="evidence" value="ECO:0007669"/>
    <property type="project" value="TreeGrafter"/>
</dbReference>
<dbReference type="PANTHER" id="PTHR12969:SF7">
    <property type="entry name" value="INTRAFLAGELLAR TRANSPORT PROTEIN 52 HOMOLOG"/>
    <property type="match status" value="1"/>
</dbReference>
<proteinExistence type="predicted"/>
<dbReference type="Gene3D" id="6.10.250.2800">
    <property type="match status" value="1"/>
</dbReference>
<keyword evidence="5" id="KW-1185">Reference proteome</keyword>
<feature type="domain" description="Intraflagellar transport protein 52 C-terminal" evidence="2">
    <location>
        <begin position="384"/>
        <end position="418"/>
    </location>
</feature>
<dbReference type="GO" id="GO:0005814">
    <property type="term" value="C:centriole"/>
    <property type="evidence" value="ECO:0007669"/>
    <property type="project" value="TreeGrafter"/>
</dbReference>
<dbReference type="InterPro" id="IPR055458">
    <property type="entry name" value="IFT52_GIFT"/>
</dbReference>
<evidence type="ECO:0000259" key="2">
    <source>
        <dbReference type="Pfam" id="PF21178"/>
    </source>
</evidence>
<dbReference type="InterPro" id="IPR048643">
    <property type="entry name" value="Itf52_C"/>
</dbReference>
<feature type="domain" description="IFT52 GIFT" evidence="4">
    <location>
        <begin position="108"/>
        <end position="251"/>
    </location>
</feature>
<dbReference type="WBParaSite" id="jg1846">
    <property type="protein sequence ID" value="jg1846"/>
    <property type="gene ID" value="jg1846"/>
</dbReference>
<protein>
    <submittedName>
        <fullName evidence="6">Uncharacterized protein</fullName>
    </submittedName>
</protein>
<evidence type="ECO:0000313" key="6">
    <source>
        <dbReference type="WBParaSite" id="jg1846"/>
    </source>
</evidence>
<organism evidence="5 6">
    <name type="scientific">Ditylenchus dipsaci</name>
    <dbReference type="NCBI Taxonomy" id="166011"/>
    <lineage>
        <taxon>Eukaryota</taxon>
        <taxon>Metazoa</taxon>
        <taxon>Ecdysozoa</taxon>
        <taxon>Nematoda</taxon>
        <taxon>Chromadorea</taxon>
        <taxon>Rhabditida</taxon>
        <taxon>Tylenchina</taxon>
        <taxon>Tylenchomorpha</taxon>
        <taxon>Sphaerularioidea</taxon>
        <taxon>Anguinidae</taxon>
        <taxon>Anguininae</taxon>
        <taxon>Ditylenchus</taxon>
    </lineage>
</organism>
<dbReference type="Proteomes" id="UP000887574">
    <property type="component" value="Unplaced"/>
</dbReference>
<evidence type="ECO:0000313" key="5">
    <source>
        <dbReference type="Proteomes" id="UP000887574"/>
    </source>
</evidence>
<evidence type="ECO:0000259" key="3">
    <source>
        <dbReference type="Pfam" id="PF23352"/>
    </source>
</evidence>
<dbReference type="Pfam" id="PF23355">
    <property type="entry name" value="IFT52_GIFT"/>
    <property type="match status" value="1"/>
</dbReference>
<dbReference type="Pfam" id="PF23352">
    <property type="entry name" value="IFT52_central"/>
    <property type="match status" value="1"/>
</dbReference>
<evidence type="ECO:0000259" key="4">
    <source>
        <dbReference type="Pfam" id="PF23355"/>
    </source>
</evidence>